<gene>
    <name evidence="1" type="ORF">QFC19_002610</name>
</gene>
<organism evidence="1 2">
    <name type="scientific">Naganishia cerealis</name>
    <dbReference type="NCBI Taxonomy" id="610337"/>
    <lineage>
        <taxon>Eukaryota</taxon>
        <taxon>Fungi</taxon>
        <taxon>Dikarya</taxon>
        <taxon>Basidiomycota</taxon>
        <taxon>Agaricomycotina</taxon>
        <taxon>Tremellomycetes</taxon>
        <taxon>Filobasidiales</taxon>
        <taxon>Filobasidiaceae</taxon>
        <taxon>Naganishia</taxon>
    </lineage>
</organism>
<protein>
    <submittedName>
        <fullName evidence="1">Uncharacterized protein</fullName>
    </submittedName>
</protein>
<name>A0ACC2W921_9TREE</name>
<accession>A0ACC2W921</accession>
<dbReference type="EMBL" id="JASBWR010000022">
    <property type="protein sequence ID" value="KAJ9108142.1"/>
    <property type="molecule type" value="Genomic_DNA"/>
</dbReference>
<dbReference type="Proteomes" id="UP001241377">
    <property type="component" value="Unassembled WGS sequence"/>
</dbReference>
<evidence type="ECO:0000313" key="1">
    <source>
        <dbReference type="EMBL" id="KAJ9108142.1"/>
    </source>
</evidence>
<reference evidence="1" key="1">
    <citation type="submission" date="2023-04" db="EMBL/GenBank/DDBJ databases">
        <title>Draft Genome sequencing of Naganishia species isolated from polar environments using Oxford Nanopore Technology.</title>
        <authorList>
            <person name="Leo P."/>
            <person name="Venkateswaran K."/>
        </authorList>
    </citation>
    <scope>NUCLEOTIDE SEQUENCE</scope>
    <source>
        <strain evidence="1">MNA-CCFEE 5261</strain>
    </source>
</reference>
<comment type="caution">
    <text evidence="1">The sequence shown here is derived from an EMBL/GenBank/DDBJ whole genome shotgun (WGS) entry which is preliminary data.</text>
</comment>
<proteinExistence type="predicted"/>
<evidence type="ECO:0000313" key="2">
    <source>
        <dbReference type="Proteomes" id="UP001241377"/>
    </source>
</evidence>
<keyword evidence="2" id="KW-1185">Reference proteome</keyword>
<sequence>MAVNRYNPYFNHSGSFQGQSTIPNTSTPARNIEQAVWQWVPDVPEIQGPYRVLMTGLPRENVQKKDIIELFSSHVTPNVGVEPLFSENGFNGSCIFTISTADEVLKTYDQFEGTYSSVLSITEYFDDMSTQIKVEYLIRPGGRIPVKIARQIIHDDQIIAIAPISAQAVPVRPSGHNVAPPPTGPANMQQQVAAFPTTGESRGVPRGGAQNKANGTATHASKPVPSQSRNAHQQYQNGNPAKTHSNNNANYHNNANSSTAGKSLLQRMGIGLAERISGAPLSGSGSPGGAGKGKKLGNAGPVRPVSR</sequence>